<reference evidence="2" key="1">
    <citation type="submission" date="2022-03" db="EMBL/GenBank/DDBJ databases">
        <authorList>
            <person name="Alioto T."/>
            <person name="Alioto T."/>
            <person name="Gomez Garrido J."/>
        </authorList>
    </citation>
    <scope>NUCLEOTIDE SEQUENCE</scope>
</reference>
<feature type="compositionally biased region" description="Basic and acidic residues" evidence="1">
    <location>
        <begin position="165"/>
        <end position="194"/>
    </location>
</feature>
<feature type="compositionally biased region" description="Basic and acidic residues" evidence="1">
    <location>
        <begin position="344"/>
        <end position="372"/>
    </location>
</feature>
<feature type="region of interest" description="Disordered" evidence="1">
    <location>
        <begin position="423"/>
        <end position="470"/>
    </location>
</feature>
<feature type="region of interest" description="Disordered" evidence="1">
    <location>
        <begin position="753"/>
        <end position="819"/>
    </location>
</feature>
<feature type="compositionally biased region" description="Polar residues" evidence="1">
    <location>
        <begin position="522"/>
        <end position="539"/>
    </location>
</feature>
<feature type="compositionally biased region" description="Basic and acidic residues" evidence="1">
    <location>
        <begin position="431"/>
        <end position="440"/>
    </location>
</feature>
<feature type="compositionally biased region" description="Low complexity" evidence="1">
    <location>
        <begin position="773"/>
        <end position="783"/>
    </location>
</feature>
<dbReference type="Proteomes" id="UP001295444">
    <property type="component" value="Chromosome 12"/>
</dbReference>
<feature type="compositionally biased region" description="Low complexity" evidence="1">
    <location>
        <begin position="72"/>
        <end position="89"/>
    </location>
</feature>
<evidence type="ECO:0000313" key="2">
    <source>
        <dbReference type="EMBL" id="CAH2325268.1"/>
    </source>
</evidence>
<feature type="compositionally biased region" description="Basic and acidic residues" evidence="1">
    <location>
        <begin position="885"/>
        <end position="909"/>
    </location>
</feature>
<feature type="region of interest" description="Disordered" evidence="1">
    <location>
        <begin position="1"/>
        <end position="20"/>
    </location>
</feature>
<evidence type="ECO:0000256" key="1">
    <source>
        <dbReference type="SAM" id="MobiDB-lite"/>
    </source>
</evidence>
<feature type="compositionally biased region" description="Basic and acidic residues" evidence="1">
    <location>
        <begin position="50"/>
        <end position="59"/>
    </location>
</feature>
<feature type="region of interest" description="Disordered" evidence="1">
    <location>
        <begin position="660"/>
        <end position="681"/>
    </location>
</feature>
<feature type="region of interest" description="Disordered" evidence="1">
    <location>
        <begin position="520"/>
        <end position="552"/>
    </location>
</feature>
<feature type="compositionally biased region" description="Basic and acidic residues" evidence="1">
    <location>
        <begin position="1"/>
        <end position="19"/>
    </location>
</feature>
<dbReference type="EMBL" id="OW240923">
    <property type="protein sequence ID" value="CAH2325268.1"/>
    <property type="molecule type" value="Genomic_DNA"/>
</dbReference>
<feature type="region of interest" description="Disordered" evidence="1">
    <location>
        <begin position="620"/>
        <end position="641"/>
    </location>
</feature>
<protein>
    <submittedName>
        <fullName evidence="2">Uncharacterized protein</fullName>
    </submittedName>
</protein>
<feature type="compositionally biased region" description="Basic and acidic residues" evidence="1">
    <location>
        <begin position="454"/>
        <end position="470"/>
    </location>
</feature>
<sequence>MNTQRESRIIRLSETKTSWEDQGSLEVAAGKLEVMEKFFTPLPHSASGRLAKEERKERSSWNGMQDPYNVESFSSSSPSSSSSQWSSESNFEGQARFSGYHSRAPHSRSCNDLTVGRMRKNDYEKRDLDVKQKASLDLKALERDNKGTSSTRLNRVGSLKKKSHSEHVKHLEPTDNRVREDKKILKDGGRRAKSMETLAQKETGKKQGKEKTKVIEQKKRFSRFLDEITIQVLSPSNLNSLGVKEGKAAGAREPWKNSSTDSSGSRGKISQHTAATEHQEPRRKGKGKVETSTRPKVGVDTPRSRRSREMSTSPDSASSTAWNRVRMDRSPAPSASKSPPRKSKVCDSHRGLQGREVKSKSRFDQMERERNEDCATGKVIIQGWDSYVDKSPNCELSNELTSQASIIPPPDWWRDRGENVTALPSVNNDNVPDRSRRTKESCPGSKSIYGQQENKCHPDTQNEKSETDKDSLNKKITELLDHLVRAQSTICALEKLNVSSLLHHLPPDMLESAKASPLPLDVSSQTEGLKDPNTSTGISAETHFPDTEGGDSTYTTTNNMAKASIVPRPTAFTPWSPKKQKSFPALHTLYTSTESECSLEDFLPTCKFLCPRFPNLGESFSDDRKDGGSLDAAETTAEKRISVSTKSTLPFQNLLPTHRLPHHKHHIRPSSSESSGDDLHFSCAQIPSPDAALDYLSAQNILDTLLGLTSSPEQFPFTHIKNIGAISIPDLPSISHTTRTDFQFSKDFDFPRLNSKQPFHPSVNEGNVHSSEKSSPNSSMNSMLRPKDDPGNRFQQSDYTVPPLPSKRSSLPKGFGSNFLNPAEETRYCPAGKQEGSAHHKSDCHRSPNSVCTQVPGHMSDHLNTHCAPSDIRSPAASGPIASSRESHTSSKTHKLEGGLERKPRKERTVHFQTLNSEGQTRDSQLTLKSKFMTTVVGNQEFGDSASLDSTLL</sequence>
<feature type="compositionally biased region" description="Polar residues" evidence="1">
    <location>
        <begin position="310"/>
        <end position="322"/>
    </location>
</feature>
<feature type="region of interest" description="Disordered" evidence="1">
    <location>
        <begin position="868"/>
        <end position="909"/>
    </location>
</feature>
<accession>A0AAD1TKB4</accession>
<feature type="compositionally biased region" description="Basic and acidic residues" evidence="1">
    <location>
        <begin position="119"/>
        <end position="146"/>
    </location>
</feature>
<evidence type="ECO:0000313" key="3">
    <source>
        <dbReference type="Proteomes" id="UP001295444"/>
    </source>
</evidence>
<feature type="region of interest" description="Disordered" evidence="1">
    <location>
        <begin position="235"/>
        <end position="372"/>
    </location>
</feature>
<feature type="compositionally biased region" description="Basic and acidic residues" evidence="1">
    <location>
        <begin position="202"/>
        <end position="214"/>
    </location>
</feature>
<keyword evidence="3" id="KW-1185">Reference proteome</keyword>
<proteinExistence type="predicted"/>
<organism evidence="2 3">
    <name type="scientific">Pelobates cultripes</name>
    <name type="common">Western spadefoot toad</name>
    <dbReference type="NCBI Taxonomy" id="61616"/>
    <lineage>
        <taxon>Eukaryota</taxon>
        <taxon>Metazoa</taxon>
        <taxon>Chordata</taxon>
        <taxon>Craniata</taxon>
        <taxon>Vertebrata</taxon>
        <taxon>Euteleostomi</taxon>
        <taxon>Amphibia</taxon>
        <taxon>Batrachia</taxon>
        <taxon>Anura</taxon>
        <taxon>Pelobatoidea</taxon>
        <taxon>Pelobatidae</taxon>
        <taxon>Pelobates</taxon>
    </lineage>
</organism>
<name>A0AAD1TKB4_PELCU</name>
<dbReference type="AlphaFoldDB" id="A0AAD1TKB4"/>
<feature type="compositionally biased region" description="Polar residues" evidence="1">
    <location>
        <begin position="256"/>
        <end position="274"/>
    </location>
</feature>
<gene>
    <name evidence="2" type="ORF">PECUL_23A017946</name>
</gene>
<feature type="compositionally biased region" description="Basic and acidic residues" evidence="1">
    <location>
        <begin position="275"/>
        <end position="293"/>
    </location>
</feature>
<feature type="region of interest" description="Disordered" evidence="1">
    <location>
        <begin position="43"/>
        <end position="214"/>
    </location>
</feature>